<dbReference type="Proteomes" id="UP000319732">
    <property type="component" value="Unassembled WGS sequence"/>
</dbReference>
<proteinExistence type="predicted"/>
<dbReference type="EMBL" id="VHSG01000028">
    <property type="protein sequence ID" value="TQV68270.1"/>
    <property type="molecule type" value="Genomic_DNA"/>
</dbReference>
<gene>
    <name evidence="1" type="ORF">FKG94_23545</name>
</gene>
<protein>
    <submittedName>
        <fullName evidence="1">Uncharacterized protein</fullName>
    </submittedName>
</protein>
<reference evidence="1 2" key="1">
    <citation type="submission" date="2019-06" db="EMBL/GenBank/DDBJ databases">
        <title>Whole genome sequence for Cellvibrionaceae sp. R142.</title>
        <authorList>
            <person name="Wang G."/>
        </authorList>
    </citation>
    <scope>NUCLEOTIDE SEQUENCE [LARGE SCALE GENOMIC DNA]</scope>
    <source>
        <strain evidence="1 2">R142</strain>
    </source>
</reference>
<dbReference type="RefSeq" id="WP_142929402.1">
    <property type="nucleotide sequence ID" value="NZ_ML660106.1"/>
</dbReference>
<evidence type="ECO:0000313" key="1">
    <source>
        <dbReference type="EMBL" id="TQV68270.1"/>
    </source>
</evidence>
<sequence length="112" mass="11644">MAMVLAKFAVACHQGAGIAIGPGCRFQRINRVGAACIFTVMQERCRGSRQLPQGSNLPLNNGRVGKAVGKVVGDIVGDIVGTAAIVIVVTVALSRRYQVPGGASFAGYWGDK</sequence>
<accession>A0A545STH2</accession>
<evidence type="ECO:0000313" key="2">
    <source>
        <dbReference type="Proteomes" id="UP000319732"/>
    </source>
</evidence>
<comment type="caution">
    <text evidence="1">The sequence shown here is derived from an EMBL/GenBank/DDBJ whole genome shotgun (WGS) entry which is preliminary data.</text>
</comment>
<dbReference type="AlphaFoldDB" id="A0A545STH2"/>
<organism evidence="1 2">
    <name type="scientific">Exilibacterium tricleocarpae</name>
    <dbReference type="NCBI Taxonomy" id="2591008"/>
    <lineage>
        <taxon>Bacteria</taxon>
        <taxon>Pseudomonadati</taxon>
        <taxon>Pseudomonadota</taxon>
        <taxon>Gammaproteobacteria</taxon>
        <taxon>Cellvibrionales</taxon>
        <taxon>Cellvibrionaceae</taxon>
        <taxon>Exilibacterium</taxon>
    </lineage>
</organism>
<keyword evidence="2" id="KW-1185">Reference proteome</keyword>
<name>A0A545STH2_9GAMM</name>